<gene>
    <name evidence="2" type="ORF">FHS87_001973</name>
</gene>
<evidence type="ECO:0000313" key="3">
    <source>
        <dbReference type="Proteomes" id="UP000580654"/>
    </source>
</evidence>
<keyword evidence="3" id="KW-1185">Reference proteome</keyword>
<evidence type="ECO:0000259" key="1">
    <source>
        <dbReference type="PROSITE" id="PS50075"/>
    </source>
</evidence>
<sequence length="82" mass="9192">MTEAEVYSNLTSVFREVFDDDTLQLTPETTADDVDGWDSAAHVSLVVAAEMRFGLRFRTAELESLHNVGEFAQLIQSKLEAR</sequence>
<feature type="domain" description="Carrier" evidence="1">
    <location>
        <begin position="1"/>
        <end position="79"/>
    </location>
</feature>
<dbReference type="Gene3D" id="1.10.1200.10">
    <property type="entry name" value="ACP-like"/>
    <property type="match status" value="1"/>
</dbReference>
<dbReference type="AlphaFoldDB" id="A0A840Y1A6"/>
<dbReference type="Proteomes" id="UP000580654">
    <property type="component" value="Unassembled WGS sequence"/>
</dbReference>
<proteinExistence type="predicted"/>
<protein>
    <submittedName>
        <fullName evidence="2">Acyl carrier protein</fullName>
    </submittedName>
</protein>
<dbReference type="PROSITE" id="PS50075">
    <property type="entry name" value="CARRIER"/>
    <property type="match status" value="1"/>
</dbReference>
<dbReference type="SUPFAM" id="SSF47336">
    <property type="entry name" value="ACP-like"/>
    <property type="match status" value="1"/>
</dbReference>
<dbReference type="Pfam" id="PF00550">
    <property type="entry name" value="PP-binding"/>
    <property type="match status" value="1"/>
</dbReference>
<dbReference type="InterPro" id="IPR009081">
    <property type="entry name" value="PP-bd_ACP"/>
</dbReference>
<evidence type="ECO:0000313" key="2">
    <source>
        <dbReference type="EMBL" id="MBB5693936.1"/>
    </source>
</evidence>
<reference evidence="2 3" key="1">
    <citation type="submission" date="2020-08" db="EMBL/GenBank/DDBJ databases">
        <title>Genomic Encyclopedia of Type Strains, Phase IV (KMG-IV): sequencing the most valuable type-strain genomes for metagenomic binning, comparative biology and taxonomic classification.</title>
        <authorList>
            <person name="Goeker M."/>
        </authorList>
    </citation>
    <scope>NUCLEOTIDE SEQUENCE [LARGE SCALE GENOMIC DNA]</scope>
    <source>
        <strain evidence="2 3">DSM 25622</strain>
    </source>
</reference>
<organism evidence="2 3">
    <name type="scientific">Muricoccus pecuniae</name>
    <dbReference type="NCBI Taxonomy" id="693023"/>
    <lineage>
        <taxon>Bacteria</taxon>
        <taxon>Pseudomonadati</taxon>
        <taxon>Pseudomonadota</taxon>
        <taxon>Alphaproteobacteria</taxon>
        <taxon>Acetobacterales</taxon>
        <taxon>Roseomonadaceae</taxon>
        <taxon>Muricoccus</taxon>
    </lineage>
</organism>
<dbReference type="RefSeq" id="WP_184516994.1">
    <property type="nucleotide sequence ID" value="NZ_JACIJD010000007.1"/>
</dbReference>
<comment type="caution">
    <text evidence="2">The sequence shown here is derived from an EMBL/GenBank/DDBJ whole genome shotgun (WGS) entry which is preliminary data.</text>
</comment>
<name>A0A840Y1A6_9PROT</name>
<dbReference type="EMBL" id="JACIJD010000007">
    <property type="protein sequence ID" value="MBB5693936.1"/>
    <property type="molecule type" value="Genomic_DNA"/>
</dbReference>
<dbReference type="InterPro" id="IPR036736">
    <property type="entry name" value="ACP-like_sf"/>
</dbReference>
<accession>A0A840Y1A6</accession>